<dbReference type="AlphaFoldDB" id="A0A2M7QA85"/>
<gene>
    <name evidence="2" type="ORF">COY93_02280</name>
</gene>
<organism evidence="2 3">
    <name type="scientific">Candidatus Uhrbacteria bacterium CG_4_10_14_0_8_um_filter_58_22</name>
    <dbReference type="NCBI Taxonomy" id="1975029"/>
    <lineage>
        <taxon>Bacteria</taxon>
        <taxon>Candidatus Uhriibacteriota</taxon>
    </lineage>
</organism>
<reference evidence="3" key="1">
    <citation type="submission" date="2017-09" db="EMBL/GenBank/DDBJ databases">
        <title>Depth-based differentiation of microbial function through sediment-hosted aquifers and enrichment of novel symbionts in the deep terrestrial subsurface.</title>
        <authorList>
            <person name="Probst A.J."/>
            <person name="Ladd B."/>
            <person name="Jarett J.K."/>
            <person name="Geller-Mcgrath D.E."/>
            <person name="Sieber C.M.K."/>
            <person name="Emerson J.B."/>
            <person name="Anantharaman K."/>
            <person name="Thomas B.C."/>
            <person name="Malmstrom R."/>
            <person name="Stieglmeier M."/>
            <person name="Klingl A."/>
            <person name="Woyke T."/>
            <person name="Ryan C.M."/>
            <person name="Banfield J.F."/>
        </authorList>
    </citation>
    <scope>NUCLEOTIDE SEQUENCE [LARGE SCALE GENOMIC DNA]</scope>
</reference>
<evidence type="ECO:0000313" key="3">
    <source>
        <dbReference type="Proteomes" id="UP000230973"/>
    </source>
</evidence>
<protein>
    <recommendedName>
        <fullName evidence="4">DUF11 domain-containing protein</fullName>
    </recommendedName>
</protein>
<evidence type="ECO:0008006" key="4">
    <source>
        <dbReference type="Google" id="ProtNLM"/>
    </source>
</evidence>
<keyword evidence="1" id="KW-0812">Transmembrane</keyword>
<dbReference type="Proteomes" id="UP000230973">
    <property type="component" value="Unassembled WGS sequence"/>
</dbReference>
<sequence length="647" mass="70101">MPETKPETPIVISEETVPKVADESAVLPTETVKEMSSVDSDEIERELTDIYFDRDSDKDGDEDMSRLEKVRHSTPKKILIGLLIFTAVLAAASWIGLLFFGGSKPSFTGDQVTMSIDGPDETESGAETEFVVRYKNASDTPLGTAVLELRLLDGFFLTSSEPELEDGHTYLIGSLPPWGRGQLTFTGSLLSPLDTEHDIQAIITYRPANFSSEFQKVTTRGVSTVGSVMQIQAEGPGKSLPGDQVELTFSYRNESNRQIENAAVVASYPPEFIPESSDPSASDETYAVWRLGTVEPYGTGSVKVTGAFASEAHGDVTVTASAGYTDATESFVPQIEASVTTEVLQGELVAAMVLNGRSEEQAVRLGDLLRYSISYRNTGEASLGNVRISVQLNPSPEAGLVLWNELEDESNGQLNDGRITWTSRQIPSLARIEAGEEGVIQFSVPLSAEPPTEAENLSLIGWVETEVKSVDGDVVDRITKSQPITAKVLSDTTLSAAVWFYDEEGVPVGSGPLPPEVDQPTTYRAVWTVTNSLHDLTDLKLSANLPDNVSWTGSSQVGAGEVSYDSAERNIVWRLNWLPKTVDQVEVGFDVTIVPTASQRDRIPTLVDATTLDATDKDIDEKFTLSQPPLTTSLIEDTYGAGKGRVK</sequence>
<proteinExistence type="predicted"/>
<keyword evidence="1" id="KW-0472">Membrane</keyword>
<feature type="transmembrane region" description="Helical" evidence="1">
    <location>
        <begin position="78"/>
        <end position="100"/>
    </location>
</feature>
<keyword evidence="1" id="KW-1133">Transmembrane helix</keyword>
<evidence type="ECO:0000313" key="2">
    <source>
        <dbReference type="EMBL" id="PIY62801.1"/>
    </source>
</evidence>
<evidence type="ECO:0000256" key="1">
    <source>
        <dbReference type="SAM" id="Phobius"/>
    </source>
</evidence>
<comment type="caution">
    <text evidence="2">The sequence shown here is derived from an EMBL/GenBank/DDBJ whole genome shotgun (WGS) entry which is preliminary data.</text>
</comment>
<dbReference type="EMBL" id="PFLC01000027">
    <property type="protein sequence ID" value="PIY62801.1"/>
    <property type="molecule type" value="Genomic_DNA"/>
</dbReference>
<accession>A0A2M7QA85</accession>
<name>A0A2M7QA85_9BACT</name>